<proteinExistence type="predicted"/>
<protein>
    <submittedName>
        <fullName evidence="1">Uncharacterized protein</fullName>
    </submittedName>
</protein>
<dbReference type="GeneTree" id="ENSGT00940000157992"/>
<accession>A0A4W5LAA0</accession>
<dbReference type="InterPro" id="IPR001611">
    <property type="entry name" value="Leu-rich_rpt"/>
</dbReference>
<organism evidence="1 2">
    <name type="scientific">Hucho hucho</name>
    <name type="common">huchen</name>
    <dbReference type="NCBI Taxonomy" id="62062"/>
    <lineage>
        <taxon>Eukaryota</taxon>
        <taxon>Metazoa</taxon>
        <taxon>Chordata</taxon>
        <taxon>Craniata</taxon>
        <taxon>Vertebrata</taxon>
        <taxon>Euteleostomi</taxon>
        <taxon>Actinopterygii</taxon>
        <taxon>Neopterygii</taxon>
        <taxon>Teleostei</taxon>
        <taxon>Protacanthopterygii</taxon>
        <taxon>Salmoniformes</taxon>
        <taxon>Salmonidae</taxon>
        <taxon>Salmoninae</taxon>
        <taxon>Hucho</taxon>
    </lineage>
</organism>
<reference evidence="1" key="3">
    <citation type="submission" date="2025-09" db="UniProtKB">
        <authorList>
            <consortium name="Ensembl"/>
        </authorList>
    </citation>
    <scope>IDENTIFICATION</scope>
</reference>
<keyword evidence="2" id="KW-1185">Reference proteome</keyword>
<evidence type="ECO:0000313" key="2">
    <source>
        <dbReference type="Proteomes" id="UP000314982"/>
    </source>
</evidence>
<evidence type="ECO:0000313" key="1">
    <source>
        <dbReference type="Ensembl" id="ENSHHUP00000022746.1"/>
    </source>
</evidence>
<dbReference type="Gene3D" id="3.80.10.10">
    <property type="entry name" value="Ribonuclease Inhibitor"/>
    <property type="match status" value="1"/>
</dbReference>
<dbReference type="Ensembl" id="ENSHHUT00000023608.1">
    <property type="protein sequence ID" value="ENSHHUP00000022746.1"/>
    <property type="gene ID" value="ENSHHUG00000014256.1"/>
</dbReference>
<dbReference type="InterPro" id="IPR032675">
    <property type="entry name" value="LRR_dom_sf"/>
</dbReference>
<dbReference type="AlphaFoldDB" id="A0A4W5LAA0"/>
<dbReference type="Proteomes" id="UP000314982">
    <property type="component" value="Unassembled WGS sequence"/>
</dbReference>
<name>A0A4W5LAA0_9TELE</name>
<dbReference type="SUPFAM" id="SSF52058">
    <property type="entry name" value="L domain-like"/>
    <property type="match status" value="1"/>
</dbReference>
<reference evidence="2" key="1">
    <citation type="submission" date="2018-06" db="EMBL/GenBank/DDBJ databases">
        <title>Genome assembly of Danube salmon.</title>
        <authorList>
            <person name="Macqueen D.J."/>
            <person name="Gundappa M.K."/>
        </authorList>
    </citation>
    <scope>NUCLEOTIDE SEQUENCE [LARGE SCALE GENOMIC DNA]</scope>
</reference>
<dbReference type="STRING" id="62062.ENSHHUP00000022746"/>
<reference evidence="1" key="2">
    <citation type="submission" date="2025-08" db="UniProtKB">
        <authorList>
            <consortium name="Ensembl"/>
        </authorList>
    </citation>
    <scope>IDENTIFICATION</scope>
</reference>
<dbReference type="PROSITE" id="PS51450">
    <property type="entry name" value="LRR"/>
    <property type="match status" value="1"/>
</dbReference>
<sequence>MRKHFVPRFVSRADTFPTSEEEEKTMEKNDGVLTEEEVSSCISNLGHSATGLEHVYQFLSAPGQNLNNVSILCNYVHLQKLELPYNKIKDLSCVSHMPYLIILDASHNELSDFFGFQPPKNLKVGPSADRIRQRLICGLGFL</sequence>